<protein>
    <recommendedName>
        <fullName evidence="2">Helicase-associated domain-containing protein</fullName>
    </recommendedName>
</protein>
<feature type="domain" description="Helicase-associated" evidence="2">
    <location>
        <begin position="398"/>
        <end position="458"/>
    </location>
</feature>
<feature type="region of interest" description="Disordered" evidence="1">
    <location>
        <begin position="88"/>
        <end position="117"/>
    </location>
</feature>
<feature type="region of interest" description="Disordered" evidence="1">
    <location>
        <begin position="206"/>
        <end position="277"/>
    </location>
</feature>
<feature type="compositionally biased region" description="Basic and acidic residues" evidence="1">
    <location>
        <begin position="237"/>
        <end position="261"/>
    </location>
</feature>
<name>A0A7S2XU88_9STRA</name>
<dbReference type="Pfam" id="PF03457">
    <property type="entry name" value="HA"/>
    <property type="match status" value="3"/>
</dbReference>
<feature type="compositionally biased region" description="Basic and acidic residues" evidence="1">
    <location>
        <begin position="213"/>
        <end position="222"/>
    </location>
</feature>
<evidence type="ECO:0000256" key="1">
    <source>
        <dbReference type="SAM" id="MobiDB-lite"/>
    </source>
</evidence>
<evidence type="ECO:0000259" key="2">
    <source>
        <dbReference type="Pfam" id="PF03457"/>
    </source>
</evidence>
<dbReference type="PANTHER" id="PTHR33418">
    <property type="entry name" value="HELICASE-ASSOCIATED"/>
    <property type="match status" value="1"/>
</dbReference>
<evidence type="ECO:0000313" key="3">
    <source>
        <dbReference type="EMBL" id="CAD9827646.1"/>
    </source>
</evidence>
<feature type="region of interest" description="Disordered" evidence="1">
    <location>
        <begin position="131"/>
        <end position="154"/>
    </location>
</feature>
<feature type="region of interest" description="Disordered" evidence="1">
    <location>
        <begin position="1"/>
        <end position="22"/>
    </location>
</feature>
<dbReference type="Gene3D" id="6.10.140.530">
    <property type="match status" value="3"/>
</dbReference>
<gene>
    <name evidence="3" type="ORF">ASEP1449_LOCUS19480</name>
</gene>
<reference evidence="3" key="1">
    <citation type="submission" date="2021-01" db="EMBL/GenBank/DDBJ databases">
        <authorList>
            <person name="Corre E."/>
            <person name="Pelletier E."/>
            <person name="Niang G."/>
            <person name="Scheremetjew M."/>
            <person name="Finn R."/>
            <person name="Kale V."/>
            <person name="Holt S."/>
            <person name="Cochrane G."/>
            <person name="Meng A."/>
            <person name="Brown T."/>
            <person name="Cohen L."/>
        </authorList>
    </citation>
    <scope>NUCLEOTIDE SEQUENCE</scope>
    <source>
        <strain evidence="3">CCMP2084</strain>
    </source>
</reference>
<dbReference type="AlphaFoldDB" id="A0A7S2XU88"/>
<dbReference type="PANTHER" id="PTHR33418:SF1">
    <property type="entry name" value="HELICASE-ASSOCIATED DOMAIN-CONTAINING PROTEIN"/>
    <property type="match status" value="1"/>
</dbReference>
<proteinExistence type="predicted"/>
<accession>A0A7S2XU88</accession>
<feature type="domain" description="Helicase-associated" evidence="2">
    <location>
        <begin position="320"/>
        <end position="389"/>
    </location>
</feature>
<dbReference type="EMBL" id="HBHQ01028717">
    <property type="protein sequence ID" value="CAD9827646.1"/>
    <property type="molecule type" value="Transcribed_RNA"/>
</dbReference>
<feature type="domain" description="Helicase-associated" evidence="2">
    <location>
        <begin position="469"/>
        <end position="541"/>
    </location>
</feature>
<dbReference type="InterPro" id="IPR005114">
    <property type="entry name" value="Helicase_assoc"/>
</dbReference>
<sequence length="543" mass="62350">MEGETLQAVNGHEKHLSRDAVKERHFPIILDDKKDKDLSVAERVSMNIAKLLEEQEASRKHVSGEVASLLRPHDDVRIHHPACAISSSSTAAPPMILSSSTPPPAPVTLSSSIGTTPPHVALVRTTMEPDRIKEKPTSTPTHASRTHRKRSVEKDRSIAPSIIMEVVTRSKRAKLTKTQTPATVLPMMRRSSRVVNALSLKKKSTNQEVNIKAMKEREINDRHKQKRVSKDTMQSQVREKTPKKESAGKTKERATKERKVQDNNSMEKATSKQQRELVCRQKMQTEEEAHPNDESTNVEINLYKHLPNLRLQKHRESQIRWIGMFEDLKKYIIKHGHLEVPCSHGALGSFVHNQRQVFRKERLLAEKESRPTVWVQTIEDRFAALRSIGYRFESDYNQRRWDQKIHELIEYKKENGHLEIPQRHNKLGQWTSQQRKNYAHGCSYLTKERINQLAKLGFMLTANKDGPLDTHWNNMFRQLIEYKKINGHTNAPRYTPIIGSWVRAQKGKMRAFKAGKPAGTPYHSLRALSPKQIDALNEIGFTC</sequence>
<feature type="compositionally biased region" description="Basic and acidic residues" evidence="1">
    <location>
        <begin position="11"/>
        <end position="22"/>
    </location>
</feature>
<organism evidence="3">
    <name type="scientific">Attheya septentrionalis</name>
    <dbReference type="NCBI Taxonomy" id="420275"/>
    <lineage>
        <taxon>Eukaryota</taxon>
        <taxon>Sar</taxon>
        <taxon>Stramenopiles</taxon>
        <taxon>Ochrophyta</taxon>
        <taxon>Bacillariophyta</taxon>
        <taxon>Coscinodiscophyceae</taxon>
        <taxon>Chaetocerotophycidae</taxon>
        <taxon>Chaetocerotales</taxon>
        <taxon>Attheyaceae</taxon>
        <taxon>Attheya</taxon>
    </lineage>
</organism>